<accession>A0ACC5R8A9</accession>
<dbReference type="Proteomes" id="UP000616151">
    <property type="component" value="Unassembled WGS sequence"/>
</dbReference>
<evidence type="ECO:0000313" key="2">
    <source>
        <dbReference type="Proteomes" id="UP000616151"/>
    </source>
</evidence>
<protein>
    <submittedName>
        <fullName evidence="1">Alpha-D-ribose 1-methylphosphonate 5-triphosphate diphosphatase</fullName>
        <ecNumber evidence="1">3.6.1.63</ecNumber>
    </submittedName>
</protein>
<name>A0ACC5R8A9_9HYPH</name>
<comment type="caution">
    <text evidence="1">The sequence shown here is derived from an EMBL/GenBank/DDBJ whole genome shotgun (WGS) entry which is preliminary data.</text>
</comment>
<organism evidence="1 2">
    <name type="scientific">Taklimakanibacter albus</name>
    <dbReference type="NCBI Taxonomy" id="2800327"/>
    <lineage>
        <taxon>Bacteria</taxon>
        <taxon>Pseudomonadati</taxon>
        <taxon>Pseudomonadota</taxon>
        <taxon>Alphaproteobacteria</taxon>
        <taxon>Hyphomicrobiales</taxon>
        <taxon>Aestuariivirgaceae</taxon>
        <taxon>Taklimakanibacter</taxon>
    </lineage>
</organism>
<evidence type="ECO:0000313" key="1">
    <source>
        <dbReference type="EMBL" id="MBK1868895.1"/>
    </source>
</evidence>
<reference evidence="1" key="1">
    <citation type="submission" date="2021-01" db="EMBL/GenBank/DDBJ databases">
        <authorList>
            <person name="Sun Q."/>
        </authorList>
    </citation>
    <scope>NUCLEOTIDE SEQUENCE</scope>
    <source>
        <strain evidence="1">YIM B02566</strain>
    </source>
</reference>
<dbReference type="EC" id="3.6.1.63" evidence="1"/>
<keyword evidence="2" id="KW-1185">Reference proteome</keyword>
<keyword evidence="1" id="KW-0378">Hydrolase</keyword>
<proteinExistence type="predicted"/>
<sequence>MTKEKIFNNAKIVTADEIIDGAVLVRDGMIADISTSAVATADVDLDGAYLLPGLVELHTDHLESHYRPRPGVSWPAIGALLAHDAQIAAAGITTVFDALRAGTFDSETGGLRRANDQLSGAISEARKANMLRADHRVHLRCELPCADTFDTVEELVEQGLVELLSVMDHTPGERQFVSIDKFREYYLGKGIMSPERLEVFIVERRELNQLHSERNRRAVVNLALSKGLKIASHDDATEAHVAEAIADGVVIAEFPTTEAAARVAHDSGLAVLMGAPNLVRGGSHSGNIPTADVAKAGCLDLMSSDYVPASLLHAAFALPDNVPGITLPEAVKVVSRNPARVMGLDDRGEIALGKRADVIEVRLVDRHPVVRSVWRAGERVL</sequence>
<dbReference type="EMBL" id="JAENHL010000007">
    <property type="protein sequence ID" value="MBK1868895.1"/>
    <property type="molecule type" value="Genomic_DNA"/>
</dbReference>
<gene>
    <name evidence="1" type="ORF">JHL16_21230</name>
</gene>